<dbReference type="AlphaFoldDB" id="A0A378N6S1"/>
<name>A0A378N6S1_MANHA</name>
<dbReference type="EMBL" id="UGPN01000002">
    <property type="protein sequence ID" value="STY64144.1"/>
    <property type="molecule type" value="Genomic_DNA"/>
</dbReference>
<organism evidence="1 2">
    <name type="scientific">Mannheimia haemolytica</name>
    <name type="common">Pasteurella haemolytica</name>
    <dbReference type="NCBI Taxonomy" id="75985"/>
    <lineage>
        <taxon>Bacteria</taxon>
        <taxon>Pseudomonadati</taxon>
        <taxon>Pseudomonadota</taxon>
        <taxon>Gammaproteobacteria</taxon>
        <taxon>Pasteurellales</taxon>
        <taxon>Pasteurellaceae</taxon>
        <taxon>Mannheimia</taxon>
    </lineage>
</organism>
<gene>
    <name evidence="1" type="ORF">NCTC10638_03319</name>
</gene>
<dbReference type="Proteomes" id="UP000254802">
    <property type="component" value="Unassembled WGS sequence"/>
</dbReference>
<evidence type="ECO:0000313" key="1">
    <source>
        <dbReference type="EMBL" id="STY64144.1"/>
    </source>
</evidence>
<dbReference type="InterPro" id="IPR025955">
    <property type="entry name" value="TraC/Conjuga_ATPase"/>
</dbReference>
<sequence>MLLDDARSVGAVFDIKPIGTAGRSIEFLSRIRNLVKDALQDSFDELDMNPYVVQFYCQDSDDLQPYIDQLRNYISPIAQNSAFSEEWLRVQAKHFKDIGKPDGLFIDDRVTNTAWSGRIRSTKMVIYRYVDKSNDSNENLIIEQLNNACSRINGALTTAGLQLQRLDGEQIRQWLLRWFNPNPSINLRD</sequence>
<accession>A0A378N6S1</accession>
<protein>
    <submittedName>
        <fullName evidence="1">Conjugative transfer ATPase, PFL_4706 family</fullName>
    </submittedName>
</protein>
<proteinExistence type="predicted"/>
<evidence type="ECO:0000313" key="2">
    <source>
        <dbReference type="Proteomes" id="UP000254802"/>
    </source>
</evidence>
<reference evidence="1 2" key="1">
    <citation type="submission" date="2018-06" db="EMBL/GenBank/DDBJ databases">
        <authorList>
            <consortium name="Pathogen Informatics"/>
            <person name="Doyle S."/>
        </authorList>
    </citation>
    <scope>NUCLEOTIDE SEQUENCE [LARGE SCALE GENOMIC DNA]</scope>
    <source>
        <strain evidence="1 2">NCTC10638</strain>
    </source>
</reference>
<dbReference type="Pfam" id="PF11130">
    <property type="entry name" value="TraC_F_IV"/>
    <property type="match status" value="1"/>
</dbReference>